<dbReference type="OrthoDB" id="9799347at2"/>
<protein>
    <submittedName>
        <fullName evidence="2">Cytochrome c biogenesis protein CcmG, thiol:disulfide interchange protein DsbE</fullName>
    </submittedName>
</protein>
<evidence type="ECO:0000259" key="1">
    <source>
        <dbReference type="PROSITE" id="PS51352"/>
    </source>
</evidence>
<name>A0A212PWV3_RHOAC</name>
<proteinExistence type="predicted"/>
<dbReference type="PANTHER" id="PTHR42852:SF13">
    <property type="entry name" value="PROTEIN DIPZ"/>
    <property type="match status" value="1"/>
</dbReference>
<evidence type="ECO:0000313" key="3">
    <source>
        <dbReference type="Proteomes" id="UP000198418"/>
    </source>
</evidence>
<dbReference type="RefSeq" id="WP_088518609.1">
    <property type="nucleotide sequence ID" value="NZ_FYDG01000001.1"/>
</dbReference>
<evidence type="ECO:0000313" key="2">
    <source>
        <dbReference type="EMBL" id="SNB51511.1"/>
    </source>
</evidence>
<dbReference type="InterPro" id="IPR013740">
    <property type="entry name" value="Redoxin"/>
</dbReference>
<dbReference type="AlphaFoldDB" id="A0A212PWV3"/>
<dbReference type="InterPro" id="IPR036249">
    <property type="entry name" value="Thioredoxin-like_sf"/>
</dbReference>
<feature type="domain" description="Thioredoxin" evidence="1">
    <location>
        <begin position="36"/>
        <end position="180"/>
    </location>
</feature>
<organism evidence="2 3">
    <name type="scientific">Rhodoblastus acidophilus</name>
    <name type="common">Rhodopseudomonas acidophila</name>
    <dbReference type="NCBI Taxonomy" id="1074"/>
    <lineage>
        <taxon>Bacteria</taxon>
        <taxon>Pseudomonadati</taxon>
        <taxon>Pseudomonadota</taxon>
        <taxon>Alphaproteobacteria</taxon>
        <taxon>Hyphomicrobiales</taxon>
        <taxon>Rhodoblastaceae</taxon>
        <taxon>Rhodoblastus</taxon>
    </lineage>
</organism>
<dbReference type="Proteomes" id="UP000198418">
    <property type="component" value="Unassembled WGS sequence"/>
</dbReference>
<sequence>MTNVLLSRRSLLAGATLGVAAAGALAWRRYDLGGRLFNPLTADRFGLPPVPGLTDATGQPISGFSAADIAGKALFLNTFASWCPQCREEHQALLDFARSGAIIYGVAALDDPANTLEFLRAHGNPFTRVGVDRNGWLNRALGARGVPASFVLAPAPRIAFQHFGPITLAELQAKVPPALRAGA</sequence>
<dbReference type="InterPro" id="IPR006311">
    <property type="entry name" value="TAT_signal"/>
</dbReference>
<dbReference type="SUPFAM" id="SSF52833">
    <property type="entry name" value="Thioredoxin-like"/>
    <property type="match status" value="1"/>
</dbReference>
<keyword evidence="3" id="KW-1185">Reference proteome</keyword>
<dbReference type="InterPro" id="IPR013766">
    <property type="entry name" value="Thioredoxin_domain"/>
</dbReference>
<dbReference type="PANTHER" id="PTHR42852">
    <property type="entry name" value="THIOL:DISULFIDE INTERCHANGE PROTEIN DSBE"/>
    <property type="match status" value="1"/>
</dbReference>
<reference evidence="3" key="1">
    <citation type="submission" date="2017-06" db="EMBL/GenBank/DDBJ databases">
        <authorList>
            <person name="Varghese N."/>
            <person name="Submissions S."/>
        </authorList>
    </citation>
    <scope>NUCLEOTIDE SEQUENCE [LARGE SCALE GENOMIC DNA]</scope>
    <source>
        <strain evidence="3">DSM 137</strain>
    </source>
</reference>
<dbReference type="PROSITE" id="PS51318">
    <property type="entry name" value="TAT"/>
    <property type="match status" value="1"/>
</dbReference>
<dbReference type="Pfam" id="PF08534">
    <property type="entry name" value="Redoxin"/>
    <property type="match status" value="1"/>
</dbReference>
<accession>A0A212PWV3</accession>
<gene>
    <name evidence="2" type="ORF">SAMN06265338_10192</name>
</gene>
<dbReference type="PROSITE" id="PS51352">
    <property type="entry name" value="THIOREDOXIN_2"/>
    <property type="match status" value="1"/>
</dbReference>
<dbReference type="GO" id="GO:0016491">
    <property type="term" value="F:oxidoreductase activity"/>
    <property type="evidence" value="ECO:0007669"/>
    <property type="project" value="InterPro"/>
</dbReference>
<dbReference type="Gene3D" id="3.40.30.10">
    <property type="entry name" value="Glutaredoxin"/>
    <property type="match status" value="1"/>
</dbReference>
<dbReference type="InterPro" id="IPR050553">
    <property type="entry name" value="Thioredoxin_ResA/DsbE_sf"/>
</dbReference>
<dbReference type="EMBL" id="FYDG01000001">
    <property type="protein sequence ID" value="SNB51511.1"/>
    <property type="molecule type" value="Genomic_DNA"/>
</dbReference>